<keyword evidence="1" id="KW-0812">Transmembrane</keyword>
<feature type="transmembrane region" description="Helical" evidence="1">
    <location>
        <begin position="214"/>
        <end position="232"/>
    </location>
</feature>
<accession>A0A0B8ZQY0</accession>
<feature type="transmembrane region" description="Helical" evidence="1">
    <location>
        <begin position="21"/>
        <end position="42"/>
    </location>
</feature>
<dbReference type="EMBL" id="JRVC01000012">
    <property type="protein sequence ID" value="KHS45545.1"/>
    <property type="molecule type" value="Genomic_DNA"/>
</dbReference>
<dbReference type="GO" id="GO:0004175">
    <property type="term" value="F:endopeptidase activity"/>
    <property type="evidence" value="ECO:0007669"/>
    <property type="project" value="UniProtKB-ARBA"/>
</dbReference>
<comment type="caution">
    <text evidence="3">The sequence shown here is derived from an EMBL/GenBank/DDBJ whole genome shotgun (WGS) entry which is preliminary data.</text>
</comment>
<feature type="transmembrane region" description="Helical" evidence="1">
    <location>
        <begin position="182"/>
        <end position="202"/>
    </location>
</feature>
<dbReference type="PATRIC" id="fig|48936.3.peg.2570"/>
<evidence type="ECO:0000259" key="2">
    <source>
        <dbReference type="Pfam" id="PF02517"/>
    </source>
</evidence>
<gene>
    <name evidence="3" type="ORF">NJ75_02564</name>
</gene>
<organism evidence="3 4">
    <name type="scientific">Novosphingobium subterraneum</name>
    <dbReference type="NCBI Taxonomy" id="48936"/>
    <lineage>
        <taxon>Bacteria</taxon>
        <taxon>Pseudomonadati</taxon>
        <taxon>Pseudomonadota</taxon>
        <taxon>Alphaproteobacteria</taxon>
        <taxon>Sphingomonadales</taxon>
        <taxon>Sphingomonadaceae</taxon>
        <taxon>Novosphingobium</taxon>
    </lineage>
</organism>
<feature type="transmembrane region" description="Helical" evidence="1">
    <location>
        <begin position="157"/>
        <end position="176"/>
    </location>
</feature>
<protein>
    <submittedName>
        <fullName evidence="3">Abortive infection protein</fullName>
    </submittedName>
</protein>
<dbReference type="RefSeq" id="WP_039335055.1">
    <property type="nucleotide sequence ID" value="NZ_JRVC01000012.1"/>
</dbReference>
<sequence length="290" mass="30808">MNDVSGPARQSLLRRIVGFPAVLIIIEFGLVAFVASLASLLLKRVVPDDTFLDFLAALITAALAITTYLACRRWIERRGNDELPLVMFGREVSLGFFIGAALFGLMTGIVAVLGGFAVEGVNGIGALWAMLAMAVTSGTFEEILFRGILLRHIEALLGTWAALGITSALFGAAHLGNEGATFFAAFAIAMEAGILLGAAYLWKRRLWIPIGIHAAWNFTQGWVFSVPVSGGATPDGLLATTRNGPDWLTGGAFGLEASVIAMLVATGAGLFLLLRVVRQGGIRPPMWARH</sequence>
<dbReference type="Proteomes" id="UP000031338">
    <property type="component" value="Unassembled WGS sequence"/>
</dbReference>
<dbReference type="PANTHER" id="PTHR39430:SF1">
    <property type="entry name" value="PROTEASE"/>
    <property type="match status" value="1"/>
</dbReference>
<feature type="transmembrane region" description="Helical" evidence="1">
    <location>
        <begin position="54"/>
        <end position="71"/>
    </location>
</feature>
<evidence type="ECO:0000313" key="3">
    <source>
        <dbReference type="EMBL" id="KHS45545.1"/>
    </source>
</evidence>
<dbReference type="STRING" id="48936.NJ75_02564"/>
<keyword evidence="4" id="KW-1185">Reference proteome</keyword>
<dbReference type="InterPro" id="IPR003675">
    <property type="entry name" value="Rce1/LyrA-like_dom"/>
</dbReference>
<dbReference type="GO" id="GO:0080120">
    <property type="term" value="P:CAAX-box protein maturation"/>
    <property type="evidence" value="ECO:0007669"/>
    <property type="project" value="UniProtKB-ARBA"/>
</dbReference>
<feature type="transmembrane region" description="Helical" evidence="1">
    <location>
        <begin position="124"/>
        <end position="145"/>
    </location>
</feature>
<dbReference type="PANTHER" id="PTHR39430">
    <property type="entry name" value="MEMBRANE-ASSOCIATED PROTEASE-RELATED"/>
    <property type="match status" value="1"/>
</dbReference>
<reference evidence="3 4" key="1">
    <citation type="submission" date="2014-10" db="EMBL/GenBank/DDBJ databases">
        <title>Draft genome sequence of Novosphingobium subterraneum DSM 12447.</title>
        <authorList>
            <person name="Gan H.M."/>
            <person name="Gan H.Y."/>
            <person name="Savka M.A."/>
        </authorList>
    </citation>
    <scope>NUCLEOTIDE SEQUENCE [LARGE SCALE GENOMIC DNA]</scope>
    <source>
        <strain evidence="3 4">DSM 12447</strain>
    </source>
</reference>
<dbReference type="Pfam" id="PF02517">
    <property type="entry name" value="Rce1-like"/>
    <property type="match status" value="1"/>
</dbReference>
<name>A0A0B8ZQY0_9SPHN</name>
<proteinExistence type="predicted"/>
<keyword evidence="1" id="KW-0472">Membrane</keyword>
<evidence type="ECO:0000256" key="1">
    <source>
        <dbReference type="SAM" id="Phobius"/>
    </source>
</evidence>
<feature type="transmembrane region" description="Helical" evidence="1">
    <location>
        <begin position="92"/>
        <end position="118"/>
    </location>
</feature>
<evidence type="ECO:0000313" key="4">
    <source>
        <dbReference type="Proteomes" id="UP000031338"/>
    </source>
</evidence>
<dbReference type="AlphaFoldDB" id="A0A0B8ZQY0"/>
<feature type="domain" description="CAAX prenyl protease 2/Lysostaphin resistance protein A-like" evidence="2">
    <location>
        <begin position="126"/>
        <end position="218"/>
    </location>
</feature>
<feature type="transmembrane region" description="Helical" evidence="1">
    <location>
        <begin position="252"/>
        <end position="274"/>
    </location>
</feature>
<keyword evidence="1" id="KW-1133">Transmembrane helix</keyword>